<evidence type="ECO:0000313" key="3">
    <source>
        <dbReference type="Proteomes" id="UP001206925"/>
    </source>
</evidence>
<dbReference type="Proteomes" id="UP001206925">
    <property type="component" value="Unassembled WGS sequence"/>
</dbReference>
<dbReference type="EMBL" id="JAMZMK010008654">
    <property type="protein sequence ID" value="KAI7739237.1"/>
    <property type="molecule type" value="Genomic_DNA"/>
</dbReference>
<feature type="non-terminal residue" evidence="2">
    <location>
        <position position="1"/>
    </location>
</feature>
<keyword evidence="1" id="KW-0175">Coiled coil</keyword>
<evidence type="ECO:0000256" key="1">
    <source>
        <dbReference type="SAM" id="Coils"/>
    </source>
</evidence>
<sequence>MVKVLERDHALAQKRWIEACQVTNQKMMRLEEQIQALRNENSKLQEAAEGHQKVLAEKDSVVAGLRSDLNAKDQELVSASTQLSELVEEKEAWVKEKAALTVERASLEESLTVSQTEAENAKTLLDEATVAQQKAQDSVRWVMTQGIAGIFKRLWNEPNLGDQVAAIAGAARAAGEAEGFETGFYHALNQGRITEGAH</sequence>
<dbReference type="AlphaFoldDB" id="A0AAD5CCR1"/>
<organism evidence="2 3">
    <name type="scientific">Ambrosia artemisiifolia</name>
    <name type="common">Common ragweed</name>
    <dbReference type="NCBI Taxonomy" id="4212"/>
    <lineage>
        <taxon>Eukaryota</taxon>
        <taxon>Viridiplantae</taxon>
        <taxon>Streptophyta</taxon>
        <taxon>Embryophyta</taxon>
        <taxon>Tracheophyta</taxon>
        <taxon>Spermatophyta</taxon>
        <taxon>Magnoliopsida</taxon>
        <taxon>eudicotyledons</taxon>
        <taxon>Gunneridae</taxon>
        <taxon>Pentapetalae</taxon>
        <taxon>asterids</taxon>
        <taxon>campanulids</taxon>
        <taxon>Asterales</taxon>
        <taxon>Asteraceae</taxon>
        <taxon>Asteroideae</taxon>
        <taxon>Heliantheae alliance</taxon>
        <taxon>Heliantheae</taxon>
        <taxon>Ambrosia</taxon>
    </lineage>
</organism>
<reference evidence="2" key="1">
    <citation type="submission" date="2022-06" db="EMBL/GenBank/DDBJ databases">
        <title>Uncovering the hologenomic basis of an extraordinary plant invasion.</title>
        <authorList>
            <person name="Bieker V.C."/>
            <person name="Martin M.D."/>
            <person name="Gilbert T."/>
            <person name="Hodgins K."/>
            <person name="Battlay P."/>
            <person name="Petersen B."/>
            <person name="Wilson J."/>
        </authorList>
    </citation>
    <scope>NUCLEOTIDE SEQUENCE</scope>
    <source>
        <strain evidence="2">AA19_3_7</strain>
        <tissue evidence="2">Leaf</tissue>
    </source>
</reference>
<evidence type="ECO:0000313" key="2">
    <source>
        <dbReference type="EMBL" id="KAI7739237.1"/>
    </source>
</evidence>
<comment type="caution">
    <text evidence="2">The sequence shown here is derived from an EMBL/GenBank/DDBJ whole genome shotgun (WGS) entry which is preliminary data.</text>
</comment>
<proteinExistence type="predicted"/>
<accession>A0AAD5CCR1</accession>
<protein>
    <submittedName>
        <fullName evidence="2">Uncharacterized protein</fullName>
    </submittedName>
</protein>
<gene>
    <name evidence="2" type="ORF">M8C21_004434</name>
</gene>
<feature type="coiled-coil region" evidence="1">
    <location>
        <begin position="20"/>
        <end position="103"/>
    </location>
</feature>
<name>A0AAD5CCR1_AMBAR</name>
<keyword evidence="3" id="KW-1185">Reference proteome</keyword>